<evidence type="ECO:0000256" key="4">
    <source>
        <dbReference type="ARBA" id="ARBA00022771"/>
    </source>
</evidence>
<protein>
    <recommendedName>
        <fullName evidence="10">3'-5' exonuclease</fullName>
    </recommendedName>
    <alternativeName>
        <fullName evidence="11">Werner Syndrome-like exonuclease</fullName>
    </alternativeName>
</protein>
<dbReference type="GO" id="GO:0008408">
    <property type="term" value="F:3'-5' exonuclease activity"/>
    <property type="evidence" value="ECO:0007669"/>
    <property type="project" value="InterPro"/>
</dbReference>
<keyword evidence="5" id="KW-0378">Hydrolase</keyword>
<dbReference type="GO" id="GO:0005634">
    <property type="term" value="C:nucleus"/>
    <property type="evidence" value="ECO:0007669"/>
    <property type="project" value="UniProtKB-SubCell"/>
</dbReference>
<dbReference type="Pfam" id="PF01612">
    <property type="entry name" value="DNA_pol_A_exo1"/>
    <property type="match status" value="2"/>
</dbReference>
<name>A0A7J6SW71_PEROL</name>
<dbReference type="PANTHER" id="PTHR13620">
    <property type="entry name" value="3-5 EXONUCLEASE"/>
    <property type="match status" value="1"/>
</dbReference>
<dbReference type="Proteomes" id="UP000553632">
    <property type="component" value="Unassembled WGS sequence"/>
</dbReference>
<dbReference type="CDD" id="cd19756">
    <property type="entry name" value="Bbox2"/>
    <property type="match status" value="1"/>
</dbReference>
<dbReference type="GO" id="GO:0008270">
    <property type="term" value="F:zinc ion binding"/>
    <property type="evidence" value="ECO:0007669"/>
    <property type="project" value="UniProtKB-KW"/>
</dbReference>
<evidence type="ECO:0000256" key="12">
    <source>
        <dbReference type="PROSITE-ProRule" id="PRU00024"/>
    </source>
</evidence>
<feature type="region of interest" description="Disordered" evidence="13">
    <location>
        <begin position="429"/>
        <end position="511"/>
    </location>
</feature>
<evidence type="ECO:0000256" key="14">
    <source>
        <dbReference type="SAM" id="Phobius"/>
    </source>
</evidence>
<dbReference type="CDD" id="cd19757">
    <property type="entry name" value="Bbox1"/>
    <property type="match status" value="1"/>
</dbReference>
<evidence type="ECO:0000256" key="2">
    <source>
        <dbReference type="ARBA" id="ARBA00022722"/>
    </source>
</evidence>
<proteinExistence type="predicted"/>
<comment type="caution">
    <text evidence="16">The sequence shown here is derived from an EMBL/GenBank/DDBJ whole genome shotgun (WGS) entry which is preliminary data.</text>
</comment>
<dbReference type="GO" id="GO:0006139">
    <property type="term" value="P:nucleobase-containing compound metabolic process"/>
    <property type="evidence" value="ECO:0007669"/>
    <property type="project" value="InterPro"/>
</dbReference>
<keyword evidence="8" id="KW-0460">Magnesium</keyword>
<dbReference type="PROSITE" id="PS00518">
    <property type="entry name" value="ZF_RING_1"/>
    <property type="match status" value="1"/>
</dbReference>
<keyword evidence="7" id="KW-0269">Exonuclease</keyword>
<keyword evidence="14" id="KW-0812">Transmembrane</keyword>
<evidence type="ECO:0000256" key="3">
    <source>
        <dbReference type="ARBA" id="ARBA00022723"/>
    </source>
</evidence>
<dbReference type="EMBL" id="JABANO010015259">
    <property type="protein sequence ID" value="KAF4737179.1"/>
    <property type="molecule type" value="Genomic_DNA"/>
</dbReference>
<evidence type="ECO:0000256" key="6">
    <source>
        <dbReference type="ARBA" id="ARBA00022833"/>
    </source>
</evidence>
<keyword evidence="14" id="KW-1133">Transmembrane helix</keyword>
<gene>
    <name evidence="16" type="ORF">FOZ63_028428</name>
</gene>
<accession>A0A7J6SW71</accession>
<feature type="domain" description="B box-type" evidence="15">
    <location>
        <begin position="130"/>
        <end position="171"/>
    </location>
</feature>
<keyword evidence="2" id="KW-0540">Nuclease</keyword>
<feature type="transmembrane region" description="Helical" evidence="14">
    <location>
        <begin position="828"/>
        <end position="853"/>
    </location>
</feature>
<feature type="region of interest" description="Disordered" evidence="13">
    <location>
        <begin position="86"/>
        <end position="117"/>
    </location>
</feature>
<evidence type="ECO:0000256" key="7">
    <source>
        <dbReference type="ARBA" id="ARBA00022839"/>
    </source>
</evidence>
<dbReference type="SUPFAM" id="SSF53098">
    <property type="entry name" value="Ribonuclease H-like"/>
    <property type="match status" value="2"/>
</dbReference>
<evidence type="ECO:0000256" key="8">
    <source>
        <dbReference type="ARBA" id="ARBA00022842"/>
    </source>
</evidence>
<feature type="region of interest" description="Disordered" evidence="13">
    <location>
        <begin position="524"/>
        <end position="583"/>
    </location>
</feature>
<dbReference type="InterPro" id="IPR000315">
    <property type="entry name" value="Znf_B-box"/>
</dbReference>
<keyword evidence="17" id="KW-1185">Reference proteome</keyword>
<keyword evidence="4 12" id="KW-0863">Zinc-finger</keyword>
<keyword evidence="6" id="KW-0862">Zinc</keyword>
<comment type="subcellular location">
    <subcellularLocation>
        <location evidence="1">Nucleus</location>
    </subcellularLocation>
</comment>
<evidence type="ECO:0000259" key="15">
    <source>
        <dbReference type="PROSITE" id="PS50119"/>
    </source>
</evidence>
<dbReference type="SMART" id="SM00336">
    <property type="entry name" value="BBOX"/>
    <property type="match status" value="2"/>
</dbReference>
<reference evidence="16 17" key="1">
    <citation type="submission" date="2020-04" db="EMBL/GenBank/DDBJ databases">
        <title>Perkinsus olseni comparative genomics.</title>
        <authorList>
            <person name="Bogema D.R."/>
        </authorList>
    </citation>
    <scope>NUCLEOTIDE SEQUENCE [LARGE SCALE GENOMIC DNA]</scope>
    <source>
        <strain evidence="16 17">ATCC PRA-207</strain>
    </source>
</reference>
<evidence type="ECO:0000256" key="9">
    <source>
        <dbReference type="ARBA" id="ARBA00023242"/>
    </source>
</evidence>
<sequence>MHCASCDGVLDDALILVCDHNLCLGCAANNMEARDKGYVVICGRCGSITDVDSDSAEQLSTVTPVNGHSNFNNSRPSIGGVAANSFSVSPPPRGTVDDRRASNSRLGPRGSFTMNTSGGSGSGHLAVPSCGQCARGVASIRCANCDEDFCEKCASLIHRRGRMVDHHLSPIEPVAPLPSLNASRRAASQSSSQLPVSVKMIRTCPVHESEHVQYFCLSCEGPPMCSECVMRSEEHTKHLNQVFLLKKALPLARCRIEELQRGLASRLGDIRQSEADVDQNRRDLDALLEKTKETIHASFASLRASLDRKEQELLSKAESKVAFLYFAQHKLQPKIRAEWQRVDGIHRELQSKREKVEAVALQMEESMGMNDEVATLASYSEIKQQMNSLASREDHVKLSGVRMEVVDSEAFERRVGEVRRSIDGIRGLKLGASRTPSTSSRHANPVDGVTTSDTSPPQQGHSPPPPSQPNETQDVERQTGRFMPSPALPRSIRPSAPAIVTASAKRPSRQDQLLMSAVDDVLEEDWSPASQPPPGPARGGPKRKTHSSAFSTPDGDNVTSDGNRVDDATASLPTARSSSGMRSCACPKMETDELVWACSVMSFLLMPQYDTYGGPIYIIDGCDDDVEFCEENLYGRSFVGIDFEWDRELRGQRNQIELVQIATPTDGVFLFRCLPGEPLHPVARSVLTDWNITKVCSGYDNGDCARLWETYSIEVPRESLLDMHDEARDRGLQRYGLKGMCEDCGYAIYKPKNPNFFYWSRNFLKKSQIRYAAADAWFPLLVAGYWDVLDVDVDEMEDYVSHFWFPLSGGSRLSGGDGDLTKGMAVPMLPRAAVCGLMGAFCSLTLFLVVVLFPSLAMATDTYAGEIHIIDGPDDDYYLCRDTLFREPLGIDFEWNREFKGQNNQIALIQIATPTNGVLLFRCTPGEGLHPVARDALTCPNGKKAVCGFDSRDKKKLREAFGIEIPPQSLVDVSKVAQRRGMHKTGLKAICRELGYNIFKPNYPNFHQWSGRLRKSQIRYAASDAWFPLLIAAEWGLMDIVLYCPESFPKDPNGVEVGSFLKVFTKSRRQSRGLVYARLVPSENGFM</sequence>
<dbReference type="InterPro" id="IPR012337">
    <property type="entry name" value="RNaseH-like_sf"/>
</dbReference>
<dbReference type="GO" id="GO:0003676">
    <property type="term" value="F:nucleic acid binding"/>
    <property type="evidence" value="ECO:0007669"/>
    <property type="project" value="InterPro"/>
</dbReference>
<dbReference type="Gene3D" id="3.30.420.10">
    <property type="entry name" value="Ribonuclease H-like superfamily/Ribonuclease H"/>
    <property type="match status" value="2"/>
</dbReference>
<dbReference type="SUPFAM" id="SSF57845">
    <property type="entry name" value="B-box zinc-binding domain"/>
    <property type="match status" value="1"/>
</dbReference>
<dbReference type="InterPro" id="IPR036397">
    <property type="entry name" value="RNaseH_sf"/>
</dbReference>
<dbReference type="Gene3D" id="3.30.160.60">
    <property type="entry name" value="Classic Zinc Finger"/>
    <property type="match status" value="1"/>
</dbReference>
<evidence type="ECO:0000256" key="11">
    <source>
        <dbReference type="ARBA" id="ARBA00042761"/>
    </source>
</evidence>
<evidence type="ECO:0000256" key="13">
    <source>
        <dbReference type="SAM" id="MobiDB-lite"/>
    </source>
</evidence>
<keyword evidence="14" id="KW-0472">Membrane</keyword>
<dbReference type="PROSITE" id="PS50119">
    <property type="entry name" value="ZF_BBOX"/>
    <property type="match status" value="1"/>
</dbReference>
<feature type="compositionally biased region" description="Polar residues" evidence="13">
    <location>
        <begin position="571"/>
        <end position="581"/>
    </location>
</feature>
<dbReference type="AlphaFoldDB" id="A0A7J6SW71"/>
<keyword evidence="9" id="KW-0539">Nucleus</keyword>
<evidence type="ECO:0000256" key="10">
    <source>
        <dbReference type="ARBA" id="ARBA00040531"/>
    </source>
</evidence>
<dbReference type="InterPro" id="IPR051132">
    <property type="entry name" value="3-5_Exonuclease_domain"/>
</dbReference>
<evidence type="ECO:0000313" key="17">
    <source>
        <dbReference type="Proteomes" id="UP000553632"/>
    </source>
</evidence>
<evidence type="ECO:0000256" key="5">
    <source>
        <dbReference type="ARBA" id="ARBA00022801"/>
    </source>
</evidence>
<evidence type="ECO:0000256" key="1">
    <source>
        <dbReference type="ARBA" id="ARBA00004123"/>
    </source>
</evidence>
<evidence type="ECO:0000313" key="16">
    <source>
        <dbReference type="EMBL" id="KAF4737179.1"/>
    </source>
</evidence>
<dbReference type="PANTHER" id="PTHR13620:SF109">
    <property type="entry name" value="3'-5' EXONUCLEASE"/>
    <property type="match status" value="1"/>
</dbReference>
<dbReference type="InterPro" id="IPR002562">
    <property type="entry name" value="3'-5'_exonuclease_dom"/>
</dbReference>
<keyword evidence="3" id="KW-0479">Metal-binding</keyword>
<dbReference type="Pfam" id="PF00643">
    <property type="entry name" value="zf-B_box"/>
    <property type="match status" value="1"/>
</dbReference>
<organism evidence="16 17">
    <name type="scientific">Perkinsus olseni</name>
    <name type="common">Perkinsus atlanticus</name>
    <dbReference type="NCBI Taxonomy" id="32597"/>
    <lineage>
        <taxon>Eukaryota</taxon>
        <taxon>Sar</taxon>
        <taxon>Alveolata</taxon>
        <taxon>Perkinsozoa</taxon>
        <taxon>Perkinsea</taxon>
        <taxon>Perkinsida</taxon>
        <taxon>Perkinsidae</taxon>
        <taxon>Perkinsus</taxon>
    </lineage>
</organism>
<dbReference type="InterPro" id="IPR017907">
    <property type="entry name" value="Znf_RING_CS"/>
</dbReference>